<dbReference type="EMBL" id="KN122104">
    <property type="protein sequence ID" value="KFO33247.1"/>
    <property type="molecule type" value="Genomic_DNA"/>
</dbReference>
<feature type="compositionally biased region" description="Low complexity" evidence="1">
    <location>
        <begin position="90"/>
        <end position="101"/>
    </location>
</feature>
<sequence length="146" mass="16159">MGELLNSSEGQTTLINHSVTNVGKADTCYACPKNMLEEHEPPKKKKKKIAKPEEMGDTAESEDERKTSLSTVSAKPSGPSKPRLKNRIKGNPGQGPHHNGGFKASADKGRAHTAVRRKDLGIRTVQCRCQENKNHLQYKFFAYTNN</sequence>
<keyword evidence="3" id="KW-1185">Reference proteome</keyword>
<name>A0A091DQC2_FUKDA</name>
<accession>A0A091DQC2</accession>
<evidence type="ECO:0000256" key="1">
    <source>
        <dbReference type="SAM" id="MobiDB-lite"/>
    </source>
</evidence>
<evidence type="ECO:0000313" key="3">
    <source>
        <dbReference type="Proteomes" id="UP000028990"/>
    </source>
</evidence>
<evidence type="ECO:0000313" key="2">
    <source>
        <dbReference type="EMBL" id="KFO33247.1"/>
    </source>
</evidence>
<proteinExistence type="predicted"/>
<dbReference type="AlphaFoldDB" id="A0A091DQC2"/>
<organism evidence="2 3">
    <name type="scientific">Fukomys damarensis</name>
    <name type="common">Damaraland mole rat</name>
    <name type="synonym">Cryptomys damarensis</name>
    <dbReference type="NCBI Taxonomy" id="885580"/>
    <lineage>
        <taxon>Eukaryota</taxon>
        <taxon>Metazoa</taxon>
        <taxon>Chordata</taxon>
        <taxon>Craniata</taxon>
        <taxon>Vertebrata</taxon>
        <taxon>Euteleostomi</taxon>
        <taxon>Mammalia</taxon>
        <taxon>Eutheria</taxon>
        <taxon>Euarchontoglires</taxon>
        <taxon>Glires</taxon>
        <taxon>Rodentia</taxon>
        <taxon>Hystricomorpha</taxon>
        <taxon>Bathyergidae</taxon>
        <taxon>Fukomys</taxon>
    </lineage>
</organism>
<dbReference type="Proteomes" id="UP000028990">
    <property type="component" value="Unassembled WGS sequence"/>
</dbReference>
<protein>
    <submittedName>
        <fullName evidence="2">Uncharacterized protein</fullName>
    </submittedName>
</protein>
<gene>
    <name evidence="2" type="ORF">H920_05435</name>
</gene>
<reference evidence="2 3" key="1">
    <citation type="submission" date="2013-11" db="EMBL/GenBank/DDBJ databases">
        <title>The Damaraland mole rat (Fukomys damarensis) genome and evolution of African mole rats.</title>
        <authorList>
            <person name="Gladyshev V.N."/>
            <person name="Fang X."/>
        </authorList>
    </citation>
    <scope>NUCLEOTIDE SEQUENCE [LARGE SCALE GENOMIC DNA]</scope>
    <source>
        <tissue evidence="2">Liver</tissue>
    </source>
</reference>
<feature type="compositionally biased region" description="Basic and acidic residues" evidence="1">
    <location>
        <begin position="105"/>
        <end position="116"/>
    </location>
</feature>
<feature type="region of interest" description="Disordered" evidence="1">
    <location>
        <begin position="33"/>
        <end position="116"/>
    </location>
</feature>